<dbReference type="Proteomes" id="UP000095286">
    <property type="component" value="Unplaced"/>
</dbReference>
<sequence length="3629" mass="417754">MLFSGGAAGSSKPKKEEKKEKKSEKSERFEIQEQVFCKWAKWLLPDSTVETIKDLADPKFLIKFAEFISNKHIIPSNIRYEDIDRVFRTLFPDEEDKIYQVSIHEVMENVSKTVLSMIWQLIQVYWKKAAPEEMRHLKLSDSIKNWCLEACGHSDQLMISDFTSSWRDGMALNALLHSYDASLVDMDQIRNLKGEERLEHALNTAKYKLGVPKLLSPKDFHSEFLDNRSVVVYLMTLYVCLVTDTTKLNLEKEEIKKKHSVASVEEATKPPSAQAHLQLEQQLPPPLAEQPSFQQSFQQNPAETPLTPTSVQGEGQGEGQAIRSRKSSSSSQKSVSKKRQKKYEEQLKEYEQCLEQVLAWLLEAEEELNTAGQVNNTDVEILKNQFREHESFMKSMMKSQDSVGKVLARGQHLSQKLEEEQSTVVISQLLIVNQRWETVREQAMERQTDLQRNLNNLQIKQLDAITQWFDQVESDIKRQGPLAGEVEDIESQLKEHAALNEAIERQQNSIEKLSTFVAVVDVDNEPGEGAKYEKLDKRLQLIGERWSKIGVWQEARGNDLDGLVELQKEHTNEHDKLKEWLRSKEEMLGILRSVHHLETDQEIEEQLQFLQNIETDLEDKHSSFVKLSQLCMELVARYDKSNGLVANKIRQDLDVLTSRWDNIVTRLEEHNQMLMRTGRTDASNSDYPSSTNETEPSGCEPAATTIQFPSMESTFALKARNEGDHEVELVNDFVSLVGEMNDEIQPLYDWQRSFKLAVTADNMATLLQFCNKKLKEIKVAEGKVGRLQEKLDEVHQMNISAQNVQIMNDVFENFMKKWGLIVKAIAEALEELTVKNKEIEGSLNMAQGLGDWLSKVEVVLVDITKIQDAKQRLQRLKKIADQLDNQEKNLVEIQKTLPNSDKVKRLQQRMISILTAIQKCEQHESKATMDEWLTKMEQNLKRGDLTPGNVLELNEELKRVERLVLEILETKQRNADNGQLCEIIDKLVKGAEAKKNNIIDSINKTTLAFHKYEKAMEMGRQLRSELEVVKENDDGLKELELLFKNLRDKVQSEVQIKNEATHLLDDLISIAVKTKHSQKKEISSDAKGKIKLLDDYWNNLDFEIDEHINCLKKEQRKICETEFKNQKDLVDKLEKCVNASSDASDAEELSEYLDQLEHLIDKIKKVSSQLEVPSDSTTFKTEIEAFIVKRETVIGSANRRITTLKNAVTSCDNYENQLCKFQNWCMNVGHILEKRISDDVYASSVPHEYRQIAKEFNDNQLFLKELDTFIEKSKSQFQSNDRLRVLFEHSTKQLNELRTKFEEFKRPVMFNDAINKILRRLGEIENTVDDLFGCDVESVEYNLKHCNHLIAELTQISHQLKDLEAKKSYLNESDSLNVTEANGLDEKFEYGKSGCKNIGLLCEQMSRKLEKCKEYYDKFEIENKAFNASLLQTLHHLIRENGFTLKDKISPAGLESLLRMFNDKCEKAENSEDDFDKLLAKTNKYKERLFGVLDDLEEIEDADSMARALNNNRDLKNKYNDKVNILMDMRPDHTLQLLDELNVINHRWNGFENKLDEDDIEVPSKILRCNSASDEEGIVSVAMEFTAPPNLAQNKQHPPTQLSSTFKEKVNKLHGVFKGAEDNLDFKKYPIRDVNDWKERINNFQEWLDEWNPSVNEVLVEGRLLADNGRSELDVADALGKLDDVVEISTNIKEKLEENQEKMSQLIKDWDSYDKAMDLLTSQVDRLKEEVIEDIGGAKKVQQTLIEQVKEMENLNSIWFKIQRLLPGNEEGISEERRMKPLKKEIFLIEEKIKVLLKKEREASVEGGEKEMKKSEVDCISSGSYGNSLEMDVMESDEEKSMHLTSHLAPNGSIAKLYNSLEAIEEYFKRPEILPFDGLEEKSVKLQAIAVQLGESEGFVEANQMTMDLGESDDCMKRIKEIKPLLEGRKRQIAERSGTLLLLKGILTQTDNVIKNQLTCVVQRNEGRQKTPDLNELEEEQNECEGILAKSAVLLHQAENKLNPVLEKLSEKDKQQLKEQLNNLKNDFICCEKIVKNKRAKLESRLCDETKLKEVLDALEFWCEESEANLHTIPNPLSEVELTRSRNSIEQKCNEYEDRFANFHSIESLKNRFIALDSVDPDLKHKMRRDVSAMGAKITDLKLDLRSCLSHLETAINDCKDYWVQFNEIKDWLEGVEKLLERADNAKIYTPNVLEFIKYQKEAKEFVGAKMKDLLVRWIEFRPRLPQSWIDELNENNFDDLQLRYNMTMEALNTFVTIHASDPEESEEKEEEKYHQLLSSISEVDENKSNKTAVSSEQLYASLKKKETQFIELPLTNSSISSTLTAKPDSIQRKLSVREMAMHDTLMNIKHWLDETERDASATVEIVDQAKQRELVDKIQNMIDELKIRQLEALRIFDTSGDAEVRQKAEFSQSEIVRILNQCQKRKCQLNQLIEESRHWGQLKSIIELWLTEGNEVLGAGGRVNELSEIALREQLSAVDAILTTSDEYKKKMMTMNKQSNELLDKYKRDEAHNISHLTSKLNTKWSKFIDNIRVRKAVLEASIRSRNDFQSALETFEKWLGEAEDKIKGLFECTEQTQILKSSVKRSELMGKQKEFEIGTTAHQQVITSLRQMGFKLIGGLEEEKEKASLRQKLEDLGERWQKIVKDGEIVKERIDSAQEESVKLTTNLSELLYWIEEQSSILMREQPIAGDLSSCIKQSCVIKDMTKQMEAKEILVNETIQLAHSFLLQHNLRPNLRTKSVFDKQELPFNEETEKGEREERRMGLKILADCEKLTTDWQMLKGRTGEWAKVVETSHSEFQDLDKAVAESLLALSGIEAEMEQRKAVHHLRLEQLKDGLADNGVIKRQIKEAQIHVDDMNDCTGRIRATDVVISNGLQAQITTVNQRYAKLKRDAAIRQTALENAFTDFGPSSEHFLIDSCVSPWQRAIYKHNLLPYYINHDTEVTQWDHPVMIDIMEQVQTFNQVKFSAYRTAMKLRALQKRLCLDLIEMPELDALFSRMPTTDVGDQCNVEQMVTTLVPIFEGMAKNCPQTMTNVPMGVDLVINLLLNIFDPCRNGFMRMTSFKVTLVVFCKATLEDKYRYLFSLITKNNGVDPKRLAILFHDLIQIPKYLGEAAAFGGSNIEPSVRSCFELSNFPPTLNIDNFMNWLKLEPQSLVWLPVMHRLASAEHAKHQSKCNVCKMFPIIGLRYRCLHCFNFDMCQNCFFSQRTAKNHKVIHPMQEYCSPTKSKDDMRDFGSMVRNKIRGLRPKVGYLPVVTIDEGKPIENRNIVPVNGATENIHQRIHMFAQKLGKKSNEEDTSDLRLKENDLDSSHTSTTNNNTKMDDSMILNWKREENGNRKGSEIKSPFQLLEQVEQMHKEELDQCLQKLQIENADLKREVIRKKEEMDLRSTPNINVVGRGSVGSSNYNTFGRYESRKRDESVARAEYNNMNTNTIDGSLPPVVPLHQQRYEGGYGSMSKRAGSAINTGLSQSYLSLGKGQQHKSLQSMGGSGMMNDEITLVEEAKAIRLQKHRLEQRTKVLEEQNKQLETQLERLKKMLTTSKNDINFDLPPQVDALSFDNRDLNVTTDDEENYDTSHRKNRMEALIGTCDELGRAMETLIYSVVASEATDDEEDDVLNGNNNQV</sequence>
<name>A0AC35U142_9BILA</name>
<protein>
    <submittedName>
        <fullName evidence="2">Dystrophin</fullName>
    </submittedName>
</protein>
<accession>A0AC35U142</accession>
<evidence type="ECO:0000313" key="2">
    <source>
        <dbReference type="WBParaSite" id="RSKR_0000606600.1"/>
    </source>
</evidence>
<reference evidence="2" key="1">
    <citation type="submission" date="2016-11" db="UniProtKB">
        <authorList>
            <consortium name="WormBaseParasite"/>
        </authorList>
    </citation>
    <scope>IDENTIFICATION</scope>
    <source>
        <strain evidence="2">KR3021</strain>
    </source>
</reference>
<organism evidence="1 2">
    <name type="scientific">Rhabditophanes sp. KR3021</name>
    <dbReference type="NCBI Taxonomy" id="114890"/>
    <lineage>
        <taxon>Eukaryota</taxon>
        <taxon>Metazoa</taxon>
        <taxon>Ecdysozoa</taxon>
        <taxon>Nematoda</taxon>
        <taxon>Chromadorea</taxon>
        <taxon>Rhabditida</taxon>
        <taxon>Tylenchina</taxon>
        <taxon>Panagrolaimomorpha</taxon>
        <taxon>Strongyloidoidea</taxon>
        <taxon>Alloionematidae</taxon>
        <taxon>Rhabditophanes</taxon>
    </lineage>
</organism>
<evidence type="ECO:0000313" key="1">
    <source>
        <dbReference type="Proteomes" id="UP000095286"/>
    </source>
</evidence>
<proteinExistence type="predicted"/>
<dbReference type="WBParaSite" id="RSKR_0000606600.1">
    <property type="protein sequence ID" value="RSKR_0000606600.1"/>
    <property type="gene ID" value="RSKR_0000606600"/>
</dbReference>